<dbReference type="Pfam" id="PF26005">
    <property type="entry name" value="rSAM_target_put"/>
    <property type="match status" value="1"/>
</dbReference>
<dbReference type="EMBL" id="RKLQ01000001">
    <property type="protein sequence ID" value="MBX0302133.1"/>
    <property type="molecule type" value="Genomic_DNA"/>
</dbReference>
<keyword evidence="3" id="KW-1185">Reference proteome</keyword>
<organism evidence="2 3">
    <name type="scientific">Haloarcula salinisoli</name>
    <dbReference type="NCBI Taxonomy" id="2487746"/>
    <lineage>
        <taxon>Archaea</taxon>
        <taxon>Methanobacteriati</taxon>
        <taxon>Methanobacteriota</taxon>
        <taxon>Stenosarchaea group</taxon>
        <taxon>Halobacteria</taxon>
        <taxon>Halobacteriales</taxon>
        <taxon>Haloarculaceae</taxon>
        <taxon>Haloarcula</taxon>
    </lineage>
</organism>
<sequence>MTAPSHDAVEPVTDHDHDNSWSANLEQPHHADDEELVRSQAATAIERTVAGNHVNLVTHANHGHPETYLFSHLGDIYGDDIDVEYVQQCGCGGHVTRVQVK</sequence>
<dbReference type="InterPro" id="IPR023906">
    <property type="entry name" value="rSAM_target_put"/>
</dbReference>
<evidence type="ECO:0000313" key="2">
    <source>
        <dbReference type="EMBL" id="MBX0302133.1"/>
    </source>
</evidence>
<feature type="compositionally biased region" description="Basic and acidic residues" evidence="1">
    <location>
        <begin position="7"/>
        <end position="19"/>
    </location>
</feature>
<feature type="region of interest" description="Disordered" evidence="1">
    <location>
        <begin position="1"/>
        <end position="29"/>
    </location>
</feature>
<accession>A0A8J7YF19</accession>
<comment type="caution">
    <text evidence="2">The sequence shown here is derived from an EMBL/GenBank/DDBJ whole genome shotgun (WGS) entry which is preliminary data.</text>
</comment>
<proteinExistence type="predicted"/>
<reference evidence="2" key="1">
    <citation type="submission" date="2021-06" db="EMBL/GenBank/DDBJ databases">
        <title>Halomicroarcula sp. F24A a new haloarchaeum isolated from saline soil.</title>
        <authorList>
            <person name="Duran-Viseras A."/>
            <person name="Sanchez-Porro C."/>
            <person name="Ventosa A."/>
        </authorList>
    </citation>
    <scope>NUCLEOTIDE SEQUENCE</scope>
    <source>
        <strain evidence="2">F24A</strain>
    </source>
</reference>
<dbReference type="AlphaFoldDB" id="A0A8J7YF19"/>
<dbReference type="RefSeq" id="WP_220586382.1">
    <property type="nucleotide sequence ID" value="NZ_RKLQ01000001.1"/>
</dbReference>
<dbReference type="NCBIfam" id="TIGR03995">
    <property type="entry name" value="target_X_rSAM"/>
    <property type="match status" value="1"/>
</dbReference>
<name>A0A8J7YF19_9EURY</name>
<evidence type="ECO:0000313" key="3">
    <source>
        <dbReference type="Proteomes" id="UP000783863"/>
    </source>
</evidence>
<evidence type="ECO:0000256" key="1">
    <source>
        <dbReference type="SAM" id="MobiDB-lite"/>
    </source>
</evidence>
<dbReference type="Proteomes" id="UP000783863">
    <property type="component" value="Unassembled WGS sequence"/>
</dbReference>
<gene>
    <name evidence="2" type="ORF">EGD98_00455</name>
</gene>
<protein>
    <submittedName>
        <fullName evidence="2">CGCGG family rSAM-modified RiPP protein</fullName>
    </submittedName>
</protein>